<feature type="chain" id="PRO_5043911430" description="Thaumatin-like protein" evidence="2">
    <location>
        <begin position="27"/>
        <end position="201"/>
    </location>
</feature>
<sequence>MEASYINRVVSVLLFFITSVPMNIECSRVFTIINDCKETVWPGVTPGDNFNGGGFRLKPGQSAVFNAPVGWSGRIWGRTGCSFDRTGEQNGTCETGGCLNAFKCAGSGNTPSTLAEFTLASPDFYDVSLVDGFNLPVTPVNGKGGNCSSAGCDGDLRTNCPNELAVKVNGKVVACRSACDVFNTDEYCCRARERVDQFFLM</sequence>
<dbReference type="Pfam" id="PF00314">
    <property type="entry name" value="Thaumatin"/>
    <property type="match status" value="1"/>
</dbReference>
<dbReference type="EMBL" id="JAUJYO010000013">
    <property type="protein sequence ID" value="KAK1300431.1"/>
    <property type="molecule type" value="Genomic_DNA"/>
</dbReference>
<reference evidence="3" key="2">
    <citation type="submission" date="2023-06" db="EMBL/GenBank/DDBJ databases">
        <authorList>
            <person name="Ma L."/>
            <person name="Liu K.-W."/>
            <person name="Li Z."/>
            <person name="Hsiao Y.-Y."/>
            <person name="Qi Y."/>
            <person name="Fu T."/>
            <person name="Tang G."/>
            <person name="Zhang D."/>
            <person name="Sun W.-H."/>
            <person name="Liu D.-K."/>
            <person name="Li Y."/>
            <person name="Chen G.-Z."/>
            <person name="Liu X.-D."/>
            <person name="Liao X.-Y."/>
            <person name="Jiang Y.-T."/>
            <person name="Yu X."/>
            <person name="Hao Y."/>
            <person name="Huang J."/>
            <person name="Zhao X.-W."/>
            <person name="Ke S."/>
            <person name="Chen Y.-Y."/>
            <person name="Wu W.-L."/>
            <person name="Hsu J.-L."/>
            <person name="Lin Y.-F."/>
            <person name="Huang M.-D."/>
            <person name="Li C.-Y."/>
            <person name="Huang L."/>
            <person name="Wang Z.-W."/>
            <person name="Zhao X."/>
            <person name="Zhong W.-Y."/>
            <person name="Peng D.-H."/>
            <person name="Ahmad S."/>
            <person name="Lan S."/>
            <person name="Zhang J.-S."/>
            <person name="Tsai W.-C."/>
            <person name="Van De Peer Y."/>
            <person name="Liu Z.-J."/>
        </authorList>
    </citation>
    <scope>NUCLEOTIDE SEQUENCE</scope>
    <source>
        <strain evidence="3">CP</strain>
        <tissue evidence="3">Leaves</tissue>
    </source>
</reference>
<dbReference type="PRINTS" id="PR00347">
    <property type="entry name" value="THAUMATIN"/>
</dbReference>
<evidence type="ECO:0000313" key="4">
    <source>
        <dbReference type="Proteomes" id="UP001180020"/>
    </source>
</evidence>
<organism evidence="3 4">
    <name type="scientific">Acorus calamus</name>
    <name type="common">Sweet flag</name>
    <dbReference type="NCBI Taxonomy" id="4465"/>
    <lineage>
        <taxon>Eukaryota</taxon>
        <taxon>Viridiplantae</taxon>
        <taxon>Streptophyta</taxon>
        <taxon>Embryophyta</taxon>
        <taxon>Tracheophyta</taxon>
        <taxon>Spermatophyta</taxon>
        <taxon>Magnoliopsida</taxon>
        <taxon>Liliopsida</taxon>
        <taxon>Acoraceae</taxon>
        <taxon>Acorus</taxon>
    </lineage>
</organism>
<dbReference type="SUPFAM" id="SSF49870">
    <property type="entry name" value="Osmotin, thaumatin-like protein"/>
    <property type="match status" value="1"/>
</dbReference>
<protein>
    <recommendedName>
        <fullName evidence="5">Thaumatin-like protein</fullName>
    </recommendedName>
</protein>
<dbReference type="Gene3D" id="2.60.110.10">
    <property type="entry name" value="Thaumatin"/>
    <property type="match status" value="1"/>
</dbReference>
<dbReference type="PANTHER" id="PTHR31048">
    <property type="entry name" value="OS03G0233200 PROTEIN"/>
    <property type="match status" value="1"/>
</dbReference>
<proteinExistence type="predicted"/>
<keyword evidence="2" id="KW-0732">Signal</keyword>
<dbReference type="PROSITE" id="PS51367">
    <property type="entry name" value="THAUMATIN_2"/>
    <property type="match status" value="1"/>
</dbReference>
<feature type="disulfide bond" evidence="1">
    <location>
        <begin position="98"/>
        <end position="104"/>
    </location>
</feature>
<feature type="disulfide bond" evidence="1">
    <location>
        <begin position="179"/>
        <end position="188"/>
    </location>
</feature>
<accession>A0AAV9DHL3</accession>
<keyword evidence="1" id="KW-1015">Disulfide bond</keyword>
<name>A0AAV9DHL3_ACOCL</name>
<dbReference type="InterPro" id="IPR037176">
    <property type="entry name" value="Osmotin/thaumatin-like_sf"/>
</dbReference>
<evidence type="ECO:0000256" key="2">
    <source>
        <dbReference type="SAM" id="SignalP"/>
    </source>
</evidence>
<dbReference type="PIRSF" id="PIRSF002703">
    <property type="entry name" value="Thaumatin"/>
    <property type="match status" value="1"/>
</dbReference>
<dbReference type="SMART" id="SM00205">
    <property type="entry name" value="THN"/>
    <property type="match status" value="1"/>
</dbReference>
<feature type="disulfide bond" evidence="1">
    <location>
        <begin position="81"/>
        <end position="93"/>
    </location>
</feature>
<keyword evidence="4" id="KW-1185">Reference proteome</keyword>
<reference evidence="3" key="1">
    <citation type="journal article" date="2023" name="Nat. Commun.">
        <title>Diploid and tetraploid genomes of Acorus and the evolution of monocots.</title>
        <authorList>
            <person name="Ma L."/>
            <person name="Liu K.W."/>
            <person name="Li Z."/>
            <person name="Hsiao Y.Y."/>
            <person name="Qi Y."/>
            <person name="Fu T."/>
            <person name="Tang G.D."/>
            <person name="Zhang D."/>
            <person name="Sun W.H."/>
            <person name="Liu D.K."/>
            <person name="Li Y."/>
            <person name="Chen G.Z."/>
            <person name="Liu X.D."/>
            <person name="Liao X.Y."/>
            <person name="Jiang Y.T."/>
            <person name="Yu X."/>
            <person name="Hao Y."/>
            <person name="Huang J."/>
            <person name="Zhao X.W."/>
            <person name="Ke S."/>
            <person name="Chen Y.Y."/>
            <person name="Wu W.L."/>
            <person name="Hsu J.L."/>
            <person name="Lin Y.F."/>
            <person name="Huang M.D."/>
            <person name="Li C.Y."/>
            <person name="Huang L."/>
            <person name="Wang Z.W."/>
            <person name="Zhao X."/>
            <person name="Zhong W.Y."/>
            <person name="Peng D.H."/>
            <person name="Ahmad S."/>
            <person name="Lan S."/>
            <person name="Zhang J.S."/>
            <person name="Tsai W.C."/>
            <person name="Van de Peer Y."/>
            <person name="Liu Z.J."/>
        </authorList>
    </citation>
    <scope>NUCLEOTIDE SEQUENCE</scope>
    <source>
        <strain evidence="3">CP</strain>
    </source>
</reference>
<comment type="caution">
    <text evidence="3">The sequence shown here is derived from an EMBL/GenBank/DDBJ whole genome shotgun (WGS) entry which is preliminary data.</text>
</comment>
<dbReference type="Proteomes" id="UP001180020">
    <property type="component" value="Unassembled WGS sequence"/>
</dbReference>
<dbReference type="AlphaFoldDB" id="A0AAV9DHL3"/>
<gene>
    <name evidence="3" type="ORF">QJS10_CPB13g00643</name>
</gene>
<dbReference type="InterPro" id="IPR001938">
    <property type="entry name" value="Thaumatin"/>
</dbReference>
<evidence type="ECO:0000313" key="3">
    <source>
        <dbReference type="EMBL" id="KAK1300431.1"/>
    </source>
</evidence>
<evidence type="ECO:0008006" key="5">
    <source>
        <dbReference type="Google" id="ProtNLM"/>
    </source>
</evidence>
<evidence type="ECO:0000256" key="1">
    <source>
        <dbReference type="PIRSR" id="PIRSR002703-1"/>
    </source>
</evidence>
<feature type="signal peptide" evidence="2">
    <location>
        <begin position="1"/>
        <end position="26"/>
    </location>
</feature>
<feature type="disulfide bond" evidence="1">
    <location>
        <begin position="160"/>
        <end position="175"/>
    </location>
</feature>